<evidence type="ECO:0000313" key="2">
    <source>
        <dbReference type="Proteomes" id="UP000289738"/>
    </source>
</evidence>
<sequence>MLYFALFHQLLKLPHLSHSGTEKSEIQTATKLSQIKKKKVEFNGNYSVLNGDRGVDTVLIIEINVINTKALKTTLTTRSNIFRGTIDYNSVRSHIHFDNTKFGGNLNLITRYLKTLGSKLDSRNFCHFCVCVPSFLLYSKYEPTTYLPQLRFEKLNAHPGNRTPVSTVGGYYDTTTPDALLALVLQVETLESFGGVLANFQVNLAVPSL</sequence>
<keyword evidence="2" id="KW-1185">Reference proteome</keyword>
<proteinExistence type="predicted"/>
<protein>
    <submittedName>
        <fullName evidence="1">Uncharacterized protein</fullName>
    </submittedName>
</protein>
<evidence type="ECO:0000313" key="1">
    <source>
        <dbReference type="EMBL" id="RYR52612.1"/>
    </source>
</evidence>
<comment type="caution">
    <text evidence="1">The sequence shown here is derived from an EMBL/GenBank/DDBJ whole genome shotgun (WGS) entry which is preliminary data.</text>
</comment>
<accession>A0A445CNV2</accession>
<dbReference type="Proteomes" id="UP000289738">
    <property type="component" value="Chromosome A06"/>
</dbReference>
<dbReference type="EMBL" id="SDMP01000006">
    <property type="protein sequence ID" value="RYR52612.1"/>
    <property type="molecule type" value="Genomic_DNA"/>
</dbReference>
<organism evidence="1 2">
    <name type="scientific">Arachis hypogaea</name>
    <name type="common">Peanut</name>
    <dbReference type="NCBI Taxonomy" id="3818"/>
    <lineage>
        <taxon>Eukaryota</taxon>
        <taxon>Viridiplantae</taxon>
        <taxon>Streptophyta</taxon>
        <taxon>Embryophyta</taxon>
        <taxon>Tracheophyta</taxon>
        <taxon>Spermatophyta</taxon>
        <taxon>Magnoliopsida</taxon>
        <taxon>eudicotyledons</taxon>
        <taxon>Gunneridae</taxon>
        <taxon>Pentapetalae</taxon>
        <taxon>rosids</taxon>
        <taxon>fabids</taxon>
        <taxon>Fabales</taxon>
        <taxon>Fabaceae</taxon>
        <taxon>Papilionoideae</taxon>
        <taxon>50 kb inversion clade</taxon>
        <taxon>dalbergioids sensu lato</taxon>
        <taxon>Dalbergieae</taxon>
        <taxon>Pterocarpus clade</taxon>
        <taxon>Arachis</taxon>
    </lineage>
</organism>
<dbReference type="AlphaFoldDB" id="A0A445CNV2"/>
<gene>
    <name evidence="1" type="ORF">Ahy_A06g027507</name>
</gene>
<name>A0A445CNV2_ARAHY</name>
<reference evidence="1 2" key="1">
    <citation type="submission" date="2019-01" db="EMBL/GenBank/DDBJ databases">
        <title>Sequencing of cultivated peanut Arachis hypogaea provides insights into genome evolution and oil improvement.</title>
        <authorList>
            <person name="Chen X."/>
        </authorList>
    </citation>
    <scope>NUCLEOTIDE SEQUENCE [LARGE SCALE GENOMIC DNA]</scope>
    <source>
        <strain evidence="2">cv. Fuhuasheng</strain>
        <tissue evidence="1">Leaves</tissue>
    </source>
</reference>